<accession>A0A3N4JYV1</accession>
<feature type="non-terminal residue" evidence="3">
    <location>
        <position position="1"/>
    </location>
</feature>
<organism evidence="3 4">
    <name type="scientific">Choiromyces venosus 120613-1</name>
    <dbReference type="NCBI Taxonomy" id="1336337"/>
    <lineage>
        <taxon>Eukaryota</taxon>
        <taxon>Fungi</taxon>
        <taxon>Dikarya</taxon>
        <taxon>Ascomycota</taxon>
        <taxon>Pezizomycotina</taxon>
        <taxon>Pezizomycetes</taxon>
        <taxon>Pezizales</taxon>
        <taxon>Tuberaceae</taxon>
        <taxon>Choiromyces</taxon>
    </lineage>
</organism>
<name>A0A3N4JYV1_9PEZI</name>
<dbReference type="AlphaFoldDB" id="A0A3N4JYV1"/>
<protein>
    <recommendedName>
        <fullName evidence="2">Nephrocystin 3-like N-terminal domain-containing protein</fullName>
    </recommendedName>
</protein>
<reference evidence="3 4" key="1">
    <citation type="journal article" date="2018" name="Nat. Ecol. Evol.">
        <title>Pezizomycetes genomes reveal the molecular basis of ectomycorrhizal truffle lifestyle.</title>
        <authorList>
            <person name="Murat C."/>
            <person name="Payen T."/>
            <person name="Noel B."/>
            <person name="Kuo A."/>
            <person name="Morin E."/>
            <person name="Chen J."/>
            <person name="Kohler A."/>
            <person name="Krizsan K."/>
            <person name="Balestrini R."/>
            <person name="Da Silva C."/>
            <person name="Montanini B."/>
            <person name="Hainaut M."/>
            <person name="Levati E."/>
            <person name="Barry K.W."/>
            <person name="Belfiori B."/>
            <person name="Cichocki N."/>
            <person name="Clum A."/>
            <person name="Dockter R.B."/>
            <person name="Fauchery L."/>
            <person name="Guy J."/>
            <person name="Iotti M."/>
            <person name="Le Tacon F."/>
            <person name="Lindquist E.A."/>
            <person name="Lipzen A."/>
            <person name="Malagnac F."/>
            <person name="Mello A."/>
            <person name="Molinier V."/>
            <person name="Miyauchi S."/>
            <person name="Poulain J."/>
            <person name="Riccioni C."/>
            <person name="Rubini A."/>
            <person name="Sitrit Y."/>
            <person name="Splivallo R."/>
            <person name="Traeger S."/>
            <person name="Wang M."/>
            <person name="Zifcakova L."/>
            <person name="Wipf D."/>
            <person name="Zambonelli A."/>
            <person name="Paolocci F."/>
            <person name="Nowrousian M."/>
            <person name="Ottonello S."/>
            <person name="Baldrian P."/>
            <person name="Spatafora J.W."/>
            <person name="Henrissat B."/>
            <person name="Nagy L.G."/>
            <person name="Aury J.M."/>
            <person name="Wincker P."/>
            <person name="Grigoriev I.V."/>
            <person name="Bonfante P."/>
            <person name="Martin F.M."/>
        </authorList>
    </citation>
    <scope>NUCLEOTIDE SEQUENCE [LARGE SCALE GENOMIC DNA]</scope>
    <source>
        <strain evidence="3 4">120613-1</strain>
    </source>
</reference>
<dbReference type="Proteomes" id="UP000276215">
    <property type="component" value="Unassembled WGS sequence"/>
</dbReference>
<gene>
    <name evidence="3" type="ORF">L873DRAFT_1673641</name>
</gene>
<dbReference type="InterPro" id="IPR056884">
    <property type="entry name" value="NPHP3-like_N"/>
</dbReference>
<keyword evidence="1" id="KW-0677">Repeat</keyword>
<dbReference type="Gene3D" id="3.40.50.300">
    <property type="entry name" value="P-loop containing nucleotide triphosphate hydrolases"/>
    <property type="match status" value="1"/>
</dbReference>
<proteinExistence type="predicted"/>
<dbReference type="PANTHER" id="PTHR10039">
    <property type="entry name" value="AMELOGENIN"/>
    <property type="match status" value="1"/>
</dbReference>
<dbReference type="Pfam" id="PF24883">
    <property type="entry name" value="NPHP3_N"/>
    <property type="match status" value="1"/>
</dbReference>
<dbReference type="EMBL" id="ML120368">
    <property type="protein sequence ID" value="RPB02438.1"/>
    <property type="molecule type" value="Genomic_DNA"/>
</dbReference>
<dbReference type="OrthoDB" id="1577640at2759"/>
<dbReference type="PANTHER" id="PTHR10039:SF15">
    <property type="entry name" value="NACHT DOMAIN-CONTAINING PROTEIN"/>
    <property type="match status" value="1"/>
</dbReference>
<feature type="domain" description="Nephrocystin 3-like N-terminal" evidence="2">
    <location>
        <begin position="26"/>
        <end position="194"/>
    </location>
</feature>
<sequence length="272" mass="30295">ILAWLSPLEPRLRHQDVQSHRVDDVGKWLLQTPEFKSWQNSSLDGGLGNPVLFCYGDPGVGKTFISSLVVDTLCDQARDQNTAVTCFYFDFAARKEQSVTSMLGSLLKQAVSGMETIPEEISKAFREQKKVIGGRAPQLPEIVKMLQTITSSQCTYICIDALDECAVAHRAKLLNSLKQILDKSPGTRVFVTGRPHIQAEIEKRLSGRVRSLSIGPSKGNLIIYLRVRLDEHETPDAMDDSLEKEILDKIPENMSEMYVGAIALEIPNLAIR</sequence>
<evidence type="ECO:0000313" key="3">
    <source>
        <dbReference type="EMBL" id="RPB02438.1"/>
    </source>
</evidence>
<evidence type="ECO:0000259" key="2">
    <source>
        <dbReference type="Pfam" id="PF24883"/>
    </source>
</evidence>
<keyword evidence="4" id="KW-1185">Reference proteome</keyword>
<evidence type="ECO:0000256" key="1">
    <source>
        <dbReference type="ARBA" id="ARBA00022737"/>
    </source>
</evidence>
<dbReference type="SUPFAM" id="SSF52540">
    <property type="entry name" value="P-loop containing nucleoside triphosphate hydrolases"/>
    <property type="match status" value="1"/>
</dbReference>
<dbReference type="STRING" id="1336337.A0A3N4JYV1"/>
<dbReference type="InterPro" id="IPR027417">
    <property type="entry name" value="P-loop_NTPase"/>
</dbReference>
<evidence type="ECO:0000313" key="4">
    <source>
        <dbReference type="Proteomes" id="UP000276215"/>
    </source>
</evidence>